<proteinExistence type="predicted"/>
<gene>
    <name evidence="2" type="ORF">GCM10009839_46300</name>
</gene>
<accession>A0ABP5G4N4</accession>
<feature type="region of interest" description="Disordered" evidence="1">
    <location>
        <begin position="58"/>
        <end position="84"/>
    </location>
</feature>
<evidence type="ECO:0000256" key="1">
    <source>
        <dbReference type="SAM" id="MobiDB-lite"/>
    </source>
</evidence>
<organism evidence="2 3">
    <name type="scientific">Catenulispora yoronensis</name>
    <dbReference type="NCBI Taxonomy" id="450799"/>
    <lineage>
        <taxon>Bacteria</taxon>
        <taxon>Bacillati</taxon>
        <taxon>Actinomycetota</taxon>
        <taxon>Actinomycetes</taxon>
        <taxon>Catenulisporales</taxon>
        <taxon>Catenulisporaceae</taxon>
        <taxon>Catenulispora</taxon>
    </lineage>
</organism>
<name>A0ABP5G4N4_9ACTN</name>
<dbReference type="EMBL" id="BAAAQN010000028">
    <property type="protein sequence ID" value="GAA2039195.1"/>
    <property type="molecule type" value="Genomic_DNA"/>
</dbReference>
<dbReference type="RefSeq" id="WP_344667734.1">
    <property type="nucleotide sequence ID" value="NZ_BAAAQN010000028.1"/>
</dbReference>
<comment type="caution">
    <text evidence="2">The sequence shown here is derived from an EMBL/GenBank/DDBJ whole genome shotgun (WGS) entry which is preliminary data.</text>
</comment>
<protein>
    <submittedName>
        <fullName evidence="2">Uncharacterized protein</fullName>
    </submittedName>
</protein>
<reference evidence="3" key="1">
    <citation type="journal article" date="2019" name="Int. J. Syst. Evol. Microbiol.">
        <title>The Global Catalogue of Microorganisms (GCM) 10K type strain sequencing project: providing services to taxonomists for standard genome sequencing and annotation.</title>
        <authorList>
            <consortium name="The Broad Institute Genomics Platform"/>
            <consortium name="The Broad Institute Genome Sequencing Center for Infectious Disease"/>
            <person name="Wu L."/>
            <person name="Ma J."/>
        </authorList>
    </citation>
    <scope>NUCLEOTIDE SEQUENCE [LARGE SCALE GENOMIC DNA]</scope>
    <source>
        <strain evidence="3">JCM 16014</strain>
    </source>
</reference>
<evidence type="ECO:0000313" key="3">
    <source>
        <dbReference type="Proteomes" id="UP001500751"/>
    </source>
</evidence>
<feature type="compositionally biased region" description="Polar residues" evidence="1">
    <location>
        <begin position="68"/>
        <end position="84"/>
    </location>
</feature>
<evidence type="ECO:0000313" key="2">
    <source>
        <dbReference type="EMBL" id="GAA2039195.1"/>
    </source>
</evidence>
<sequence length="84" mass="8617">MTTDTAWPDPAPGAPDPAALIAELTDAGWECRGFDWTSGTKAEYLDSPSGTLALEVETGSGGGARTSPGVTTLGFPTTRTSRDT</sequence>
<dbReference type="Proteomes" id="UP001500751">
    <property type="component" value="Unassembled WGS sequence"/>
</dbReference>
<keyword evidence="3" id="KW-1185">Reference proteome</keyword>